<keyword evidence="2" id="KW-1185">Reference proteome</keyword>
<dbReference type="Proteomes" id="UP000029736">
    <property type="component" value="Unassembled WGS sequence"/>
</dbReference>
<sequence length="476" mass="54916">MVLREQYFTIYGPRQTGKSTYFRQLAGFLEEEGYKVAHTNLESLRNAPLSTFLEIFASDLDRQWGTTLPQTDIAGLFHAIEQLKEEKLVLIIDEVEGVNEAYFGDFLHAIRRAYHSRHAHGLKSVILVGVTNILGVVSDNASPFNIADNLDIPYFSDEEVQSLLHQHESETGQRFAEATIRKVSTITANQPGLVNGFAAKLVEFFPDRPVLDEAAYLEVEDWYLRLSIDKNFENIHNKAKEERKFVERLLFTEDKIPFKIDRPSIKYLHTNGLIRKDEDGFVTFWVPFYKKRLYDAFYPYTNGEQKRITRSIYAPEYFTSEGGLHFEKLIAAYKAYVKRRGFAPFREKDADGNYKSIREAALIYSFETYIHAIVEELGGKIYREADTGLGKSDMIINIRGQEFVIETKVYYSPGKFESGKRQLAYYCQSLGLTTGLYLVFCPNNIAYPDIVREGQEDFDGTTIKAYIIPYDEERWD</sequence>
<evidence type="ECO:0008006" key="3">
    <source>
        <dbReference type="Google" id="ProtNLM"/>
    </source>
</evidence>
<comment type="caution">
    <text evidence="1">The sequence shown here is derived from an EMBL/GenBank/DDBJ whole genome shotgun (WGS) entry which is preliminary data.</text>
</comment>
<dbReference type="EMBL" id="JPOS01000077">
    <property type="protein sequence ID" value="KGE86543.1"/>
    <property type="molecule type" value="Genomic_DNA"/>
</dbReference>
<accession>A0A098S3X8</accession>
<reference evidence="1 2" key="1">
    <citation type="journal article" date="2014" name="Int. J. Syst. Evol. Microbiol.">
        <title>Phaeodactylibacter xiamenensis gen. nov., sp. nov., a member of the family Saprospiraceae isolated from the marine alga Phaeodactylum tricornutum.</title>
        <authorList>
            <person name="Chen Z.Jr."/>
            <person name="Lei X."/>
            <person name="Lai Q."/>
            <person name="Li Y."/>
            <person name="Zhang B."/>
            <person name="Zhang J."/>
            <person name="Zhang H."/>
            <person name="Yang L."/>
            <person name="Zheng W."/>
            <person name="Tian Y."/>
            <person name="Yu Z."/>
            <person name="Xu H.Jr."/>
            <person name="Zheng T."/>
        </authorList>
    </citation>
    <scope>NUCLEOTIDE SEQUENCE [LARGE SCALE GENOMIC DNA]</scope>
    <source>
        <strain evidence="1 2">KD52</strain>
    </source>
</reference>
<evidence type="ECO:0000313" key="1">
    <source>
        <dbReference type="EMBL" id="KGE86543.1"/>
    </source>
</evidence>
<dbReference type="InterPro" id="IPR027417">
    <property type="entry name" value="P-loop_NTPase"/>
</dbReference>
<dbReference type="Pfam" id="PF14516">
    <property type="entry name" value="AAA_35"/>
    <property type="match status" value="1"/>
</dbReference>
<proteinExistence type="predicted"/>
<evidence type="ECO:0000313" key="2">
    <source>
        <dbReference type="Proteomes" id="UP000029736"/>
    </source>
</evidence>
<dbReference type="AlphaFoldDB" id="A0A098S3X8"/>
<protein>
    <recommendedName>
        <fullName evidence="3">AAA+ ATPase domain-containing protein</fullName>
    </recommendedName>
</protein>
<dbReference type="SUPFAM" id="SSF52540">
    <property type="entry name" value="P-loop containing nucleoside triphosphate hydrolases"/>
    <property type="match status" value="1"/>
</dbReference>
<gene>
    <name evidence="1" type="ORF">IX84_20515</name>
</gene>
<dbReference type="Gene3D" id="3.40.50.300">
    <property type="entry name" value="P-loop containing nucleotide triphosphate hydrolases"/>
    <property type="match status" value="1"/>
</dbReference>
<dbReference type="STRING" id="1524460.IX84_20515"/>
<organism evidence="1 2">
    <name type="scientific">Phaeodactylibacter xiamenensis</name>
    <dbReference type="NCBI Taxonomy" id="1524460"/>
    <lineage>
        <taxon>Bacteria</taxon>
        <taxon>Pseudomonadati</taxon>
        <taxon>Bacteroidota</taxon>
        <taxon>Saprospiria</taxon>
        <taxon>Saprospirales</taxon>
        <taxon>Haliscomenobacteraceae</taxon>
        <taxon>Phaeodactylibacter</taxon>
    </lineage>
</organism>
<name>A0A098S3X8_9BACT</name>